<dbReference type="Gene3D" id="1.20.120.680">
    <property type="entry name" value="Formiminotetrahydrofolate cyclodeaminase monomer, up-and-down helical bundle"/>
    <property type="match status" value="1"/>
</dbReference>
<dbReference type="Proteomes" id="UP000824128">
    <property type="component" value="Unassembled WGS sequence"/>
</dbReference>
<protein>
    <submittedName>
        <fullName evidence="2">Cyclodeaminase/cyclohydrolase family protein</fullName>
    </submittedName>
</protein>
<comment type="caution">
    <text evidence="2">The sequence shown here is derived from an EMBL/GenBank/DDBJ whole genome shotgun (WGS) entry which is preliminary data.</text>
</comment>
<dbReference type="GO" id="GO:0003824">
    <property type="term" value="F:catalytic activity"/>
    <property type="evidence" value="ECO:0007669"/>
    <property type="project" value="InterPro"/>
</dbReference>
<dbReference type="Pfam" id="PF04961">
    <property type="entry name" value="FTCD_C"/>
    <property type="match status" value="1"/>
</dbReference>
<evidence type="ECO:0000313" key="2">
    <source>
        <dbReference type="EMBL" id="HIU94851.1"/>
    </source>
</evidence>
<dbReference type="InterPro" id="IPR007044">
    <property type="entry name" value="Cyclodeamin/CycHdrlase"/>
</dbReference>
<name>A0A9D1N4N1_9FIRM</name>
<organism evidence="2 3">
    <name type="scientific">Candidatus Aphodomorpha intestinavium</name>
    <dbReference type="NCBI Taxonomy" id="2840672"/>
    <lineage>
        <taxon>Bacteria</taxon>
        <taxon>Bacillati</taxon>
        <taxon>Bacillota</taxon>
        <taxon>Clostridia</taxon>
        <taxon>Eubacteriales</taxon>
        <taxon>Candidatus Aphodomorpha</taxon>
    </lineage>
</organism>
<sequence>MQQLQQNGTIAAFSEALASGAPTPGGGGACALAGALGAALGSMVCALTSGKRRYADVEEDIQRIASRMEALRQRLLALIDADAEAFLPLSRAYGMPRGTQQERAARDTVMEAALVRAAQPPLDIMEVCAEAVALHAELGEKGSALAISDVGVGAALSRAALQGASLNVFTNTRLLRDRQRAAALDARAQALLGEALPEADRVVAGVMARLTAPREG</sequence>
<dbReference type="EMBL" id="DVNZ01000217">
    <property type="protein sequence ID" value="HIU94851.1"/>
    <property type="molecule type" value="Genomic_DNA"/>
</dbReference>
<evidence type="ECO:0000313" key="3">
    <source>
        <dbReference type="Proteomes" id="UP000824128"/>
    </source>
</evidence>
<accession>A0A9D1N4N1</accession>
<feature type="domain" description="Cyclodeaminase/cyclohydrolase" evidence="1">
    <location>
        <begin position="9"/>
        <end position="189"/>
    </location>
</feature>
<reference evidence="2" key="1">
    <citation type="submission" date="2020-10" db="EMBL/GenBank/DDBJ databases">
        <authorList>
            <person name="Gilroy R."/>
        </authorList>
    </citation>
    <scope>NUCLEOTIDE SEQUENCE</scope>
    <source>
        <strain evidence="2">ChiGjej2B2-16831</strain>
    </source>
</reference>
<dbReference type="AlphaFoldDB" id="A0A9D1N4N1"/>
<evidence type="ECO:0000259" key="1">
    <source>
        <dbReference type="Pfam" id="PF04961"/>
    </source>
</evidence>
<proteinExistence type="predicted"/>
<dbReference type="SUPFAM" id="SSF101262">
    <property type="entry name" value="Methenyltetrahydrofolate cyclohydrolase-like"/>
    <property type="match status" value="1"/>
</dbReference>
<gene>
    <name evidence="2" type="ORF">IAD24_06785</name>
</gene>
<reference evidence="2" key="2">
    <citation type="journal article" date="2021" name="PeerJ">
        <title>Extensive microbial diversity within the chicken gut microbiome revealed by metagenomics and culture.</title>
        <authorList>
            <person name="Gilroy R."/>
            <person name="Ravi A."/>
            <person name="Getino M."/>
            <person name="Pursley I."/>
            <person name="Horton D.L."/>
            <person name="Alikhan N.F."/>
            <person name="Baker D."/>
            <person name="Gharbi K."/>
            <person name="Hall N."/>
            <person name="Watson M."/>
            <person name="Adriaenssens E.M."/>
            <person name="Foster-Nyarko E."/>
            <person name="Jarju S."/>
            <person name="Secka A."/>
            <person name="Antonio M."/>
            <person name="Oren A."/>
            <person name="Chaudhuri R.R."/>
            <person name="La Ragione R."/>
            <person name="Hildebrand F."/>
            <person name="Pallen M.J."/>
        </authorList>
    </citation>
    <scope>NUCLEOTIDE SEQUENCE</scope>
    <source>
        <strain evidence="2">ChiGjej2B2-16831</strain>
    </source>
</reference>
<dbReference type="InterPro" id="IPR036178">
    <property type="entry name" value="Formintransfe-cycloase-like_sf"/>
</dbReference>